<protein>
    <submittedName>
        <fullName evidence="1">Uncharacterized protein</fullName>
    </submittedName>
</protein>
<gene>
    <name evidence="1" type="ORF">GH975_08015</name>
</gene>
<sequence length="77" mass="8276">MRAELARCVAALPNGLNGLTWTQPDAGVAAAWAATQHSLPPPAWLSVDNGWAHAHCWLTQQAVDGGWFWLISTLEGL</sequence>
<accession>A0A5Q2QET5</accession>
<name>A0A5Q2QET5_9GAMM</name>
<keyword evidence="2" id="KW-1185">Reference proteome</keyword>
<dbReference type="EMBL" id="CP045871">
    <property type="protein sequence ID" value="QGG80517.1"/>
    <property type="molecule type" value="Genomic_DNA"/>
</dbReference>
<dbReference type="KEGG" id="llp:GH975_08015"/>
<reference evidence="1 2" key="1">
    <citation type="submission" date="2019-11" db="EMBL/GenBank/DDBJ databases">
        <authorList>
            <person name="Khan S.A."/>
            <person name="Jeon C.O."/>
            <person name="Chun B.H."/>
        </authorList>
    </citation>
    <scope>NUCLEOTIDE SEQUENCE [LARGE SCALE GENOMIC DNA]</scope>
    <source>
        <strain evidence="1 2">IMCC 1097</strain>
    </source>
</reference>
<dbReference type="AlphaFoldDB" id="A0A5Q2QET5"/>
<evidence type="ECO:0000313" key="1">
    <source>
        <dbReference type="EMBL" id="QGG80517.1"/>
    </source>
</evidence>
<dbReference type="RefSeq" id="WP_153714021.1">
    <property type="nucleotide sequence ID" value="NZ_CP045871.1"/>
</dbReference>
<proteinExistence type="predicted"/>
<dbReference type="Proteomes" id="UP000388235">
    <property type="component" value="Chromosome"/>
</dbReference>
<organism evidence="1 2">
    <name type="scientific">Litorivicinus lipolyticus</name>
    <dbReference type="NCBI Taxonomy" id="418701"/>
    <lineage>
        <taxon>Bacteria</taxon>
        <taxon>Pseudomonadati</taxon>
        <taxon>Pseudomonadota</taxon>
        <taxon>Gammaproteobacteria</taxon>
        <taxon>Oceanospirillales</taxon>
        <taxon>Litorivicinaceae</taxon>
        <taxon>Litorivicinus</taxon>
    </lineage>
</organism>
<evidence type="ECO:0000313" key="2">
    <source>
        <dbReference type="Proteomes" id="UP000388235"/>
    </source>
</evidence>